<feature type="transmembrane region" description="Helical" evidence="1">
    <location>
        <begin position="62"/>
        <end position="84"/>
    </location>
</feature>
<keyword evidence="1" id="KW-0472">Membrane</keyword>
<dbReference type="RefSeq" id="WP_127001858.1">
    <property type="nucleotide sequence ID" value="NZ_CP034346.1"/>
</dbReference>
<keyword evidence="1" id="KW-0812">Transmembrane</keyword>
<dbReference type="AlphaFoldDB" id="A0A3Q9IDW1"/>
<dbReference type="Proteomes" id="UP000270678">
    <property type="component" value="Chromosome"/>
</dbReference>
<sequence length="761" mass="84433">MANPVIQEKKKPRSRLTHVARFLKRPAPLSPGWKGASLALGATALGLYLAQGYTMIGARGAIPYLAGIILFLLAIILLTGIIALLLHWTKKMPTRYIWLVLASFCLLVISFIGPLQLMFIITSLSIIMSFSLLGMWMYRWITGRYREAKKISKLLTGIAAGAVLAYILLGGYWLLDRGNSDLPKPYRLQAIKTAERYPALMANPGEPGSYHVKTLTYGSADSYRKEFNAEDSLITNQVDGSAFVESWSTIRTKTFRFGPDKMALNGLVWYPEGDGPFPLVIAVHGNHLATDYSDPGYAYLGNLLASKGYIFVSIDENFLNTSPYNDLFMLSALKNENPARGWLILEHLKVWEEWNSTKGNPFFNKADMSRISLIGHSRGGEAVAVAAAYNKLPAAPEHGNITFDYNFGIRSIISIAGTDGQYKPSGQPIPLKDVSYLAIHGSHDMDVISFAGASQYSRIGFSDKNHHYKASVYVYGANHGQFNTEWGRVDSIGFGNKFYNTAQLLPQEDQLRVAKVLISSFLDATLQEQEQYRSVFKDLGYAKEWLPDTMYISNYWDADTTLISSFDEDIDLSTTTINGGRLIGKALKEWKEEKVKTKYATDLYSAVQLGWDRRAAVDLPSYTVVLPDTGITAKPGSSIVFAMADCDDKKLTDMQGALIDLTVQVADKNGNIASIPLSSVASLLPMLEGDIVKWPFTTLLPTKEPVFQNFAFQLADFQQANPAFQPEQLSRISFIFDKTDKGAIYLRDIGIRNDAAISSHE</sequence>
<evidence type="ECO:0000313" key="2">
    <source>
        <dbReference type="EMBL" id="AZS16848.1"/>
    </source>
</evidence>
<dbReference type="EMBL" id="CP034346">
    <property type="protein sequence ID" value="AZS16848.1"/>
    <property type="molecule type" value="Genomic_DNA"/>
</dbReference>
<dbReference type="KEGG" id="plut:EI981_21870"/>
<dbReference type="Gene3D" id="3.40.50.1820">
    <property type="entry name" value="alpha/beta hydrolase"/>
    <property type="match status" value="1"/>
</dbReference>
<proteinExistence type="predicted"/>
<accession>A0A3Q9IDW1</accession>
<reference evidence="3" key="1">
    <citation type="submission" date="2018-12" db="EMBL/GenBank/DDBJ databases">
        <title>Complete genome sequence of Paenibacillus sp. MBLB1234.</title>
        <authorList>
            <person name="Nam Y.-D."/>
            <person name="Kang J."/>
            <person name="Chung W.-H."/>
            <person name="Park Y.S."/>
        </authorList>
    </citation>
    <scope>NUCLEOTIDE SEQUENCE [LARGE SCALE GENOMIC DNA]</scope>
    <source>
        <strain evidence="3">MBLB1234</strain>
    </source>
</reference>
<evidence type="ECO:0000313" key="3">
    <source>
        <dbReference type="Proteomes" id="UP000270678"/>
    </source>
</evidence>
<protein>
    <submittedName>
        <fullName evidence="2">MFS transporter</fullName>
    </submittedName>
</protein>
<gene>
    <name evidence="2" type="ORF">EI981_21870</name>
</gene>
<dbReference type="OrthoDB" id="9808543at2"/>
<evidence type="ECO:0000256" key="1">
    <source>
        <dbReference type="SAM" id="Phobius"/>
    </source>
</evidence>
<dbReference type="InterPro" id="IPR029058">
    <property type="entry name" value="AB_hydrolase_fold"/>
</dbReference>
<dbReference type="SUPFAM" id="SSF53474">
    <property type="entry name" value="alpha/beta-Hydrolases"/>
    <property type="match status" value="1"/>
</dbReference>
<name>A0A3Q9IDW1_9BACL</name>
<keyword evidence="1" id="KW-1133">Transmembrane helix</keyword>
<organism evidence="2 3">
    <name type="scientific">Paenibacillus lutimineralis</name>
    <dbReference type="NCBI Taxonomy" id="2707005"/>
    <lineage>
        <taxon>Bacteria</taxon>
        <taxon>Bacillati</taxon>
        <taxon>Bacillota</taxon>
        <taxon>Bacilli</taxon>
        <taxon>Bacillales</taxon>
        <taxon>Paenibacillaceae</taxon>
        <taxon>Paenibacillus</taxon>
    </lineage>
</organism>
<keyword evidence="3" id="KW-1185">Reference proteome</keyword>
<feature type="transmembrane region" description="Helical" evidence="1">
    <location>
        <begin position="119"/>
        <end position="142"/>
    </location>
</feature>
<feature type="transmembrane region" description="Helical" evidence="1">
    <location>
        <begin position="96"/>
        <end position="113"/>
    </location>
</feature>
<feature type="transmembrane region" description="Helical" evidence="1">
    <location>
        <begin position="154"/>
        <end position="175"/>
    </location>
</feature>